<protein>
    <submittedName>
        <fullName evidence="1">Uncharacterized protein</fullName>
    </submittedName>
</protein>
<dbReference type="AlphaFoldDB" id="A0A5B7HYD6"/>
<accession>A0A5B7HYD6</accession>
<comment type="caution">
    <text evidence="1">The sequence shown here is derived from an EMBL/GenBank/DDBJ whole genome shotgun (WGS) entry which is preliminary data.</text>
</comment>
<name>A0A5B7HYD6_PORTR</name>
<sequence>MKKHAWSGGASGGGKRVLTAGRVLQGPRLAEVWIKPPSPPPSAWCVRDPGSYFRVMLFPRENANDLNHYHQHHSSSSSSHWSLSIFPSPPLPPFVPPSYLPQCGVSLVVGGDNSKGGER</sequence>
<gene>
    <name evidence="1" type="ORF">E2C01_070832</name>
</gene>
<proteinExistence type="predicted"/>
<organism evidence="1 2">
    <name type="scientific">Portunus trituberculatus</name>
    <name type="common">Swimming crab</name>
    <name type="synonym">Neptunus trituberculatus</name>
    <dbReference type="NCBI Taxonomy" id="210409"/>
    <lineage>
        <taxon>Eukaryota</taxon>
        <taxon>Metazoa</taxon>
        <taxon>Ecdysozoa</taxon>
        <taxon>Arthropoda</taxon>
        <taxon>Crustacea</taxon>
        <taxon>Multicrustacea</taxon>
        <taxon>Malacostraca</taxon>
        <taxon>Eumalacostraca</taxon>
        <taxon>Eucarida</taxon>
        <taxon>Decapoda</taxon>
        <taxon>Pleocyemata</taxon>
        <taxon>Brachyura</taxon>
        <taxon>Eubrachyura</taxon>
        <taxon>Portunoidea</taxon>
        <taxon>Portunidae</taxon>
        <taxon>Portuninae</taxon>
        <taxon>Portunus</taxon>
    </lineage>
</organism>
<keyword evidence="2" id="KW-1185">Reference proteome</keyword>
<dbReference type="Proteomes" id="UP000324222">
    <property type="component" value="Unassembled WGS sequence"/>
</dbReference>
<evidence type="ECO:0000313" key="1">
    <source>
        <dbReference type="EMBL" id="MPC76422.1"/>
    </source>
</evidence>
<evidence type="ECO:0000313" key="2">
    <source>
        <dbReference type="Proteomes" id="UP000324222"/>
    </source>
</evidence>
<dbReference type="EMBL" id="VSRR010043319">
    <property type="protein sequence ID" value="MPC76422.1"/>
    <property type="molecule type" value="Genomic_DNA"/>
</dbReference>
<reference evidence="1 2" key="1">
    <citation type="submission" date="2019-05" db="EMBL/GenBank/DDBJ databases">
        <title>Another draft genome of Portunus trituberculatus and its Hox gene families provides insights of decapod evolution.</title>
        <authorList>
            <person name="Jeong J.-H."/>
            <person name="Song I."/>
            <person name="Kim S."/>
            <person name="Choi T."/>
            <person name="Kim D."/>
            <person name="Ryu S."/>
            <person name="Kim W."/>
        </authorList>
    </citation>
    <scope>NUCLEOTIDE SEQUENCE [LARGE SCALE GENOMIC DNA]</scope>
    <source>
        <tissue evidence="1">Muscle</tissue>
    </source>
</reference>